<evidence type="ECO:0000313" key="3">
    <source>
        <dbReference type="EMBL" id="TCP38652.1"/>
    </source>
</evidence>
<evidence type="ECO:0000313" key="4">
    <source>
        <dbReference type="Proteomes" id="UP000294835"/>
    </source>
</evidence>
<feature type="transmembrane region" description="Helical" evidence="1">
    <location>
        <begin position="202"/>
        <end position="220"/>
    </location>
</feature>
<keyword evidence="1" id="KW-0472">Membrane</keyword>
<accession>A0A4R2PRX2</accession>
<feature type="signal peptide" evidence="2">
    <location>
        <begin position="1"/>
        <end position="28"/>
    </location>
</feature>
<keyword evidence="1" id="KW-1133">Transmembrane helix</keyword>
<gene>
    <name evidence="3" type="ORF">EV662_11915</name>
</gene>
<dbReference type="OrthoDB" id="6401597at2"/>
<sequence>MSRNHFNFATRLAAAAFAVVAGATGASAALIGVSGPNSTAGVAPSIIGAPAHVLDDVVFNTGMQGFDEAQGVTTTMAYTYDSGVLAAGSYVDSHMIFLNSQGNGRLEHFDVVWTFDAPIIAVMSDTGGAYEAASTGELGAAGTNYTLTFGGSGPAAPFSNRGLEGGGDGYSLFSANQLQVSMVVTEPGDWIRVITAPAPVPLPAGFPLVLTGLGALGLAARRRKRAN</sequence>
<feature type="chain" id="PRO_5020955200" evidence="2">
    <location>
        <begin position="29"/>
        <end position="227"/>
    </location>
</feature>
<dbReference type="NCBIfam" id="TIGR03370">
    <property type="entry name" value="VPLPA-CTERM"/>
    <property type="match status" value="1"/>
</dbReference>
<keyword evidence="4" id="KW-1185">Reference proteome</keyword>
<dbReference type="InterPro" id="IPR022472">
    <property type="entry name" value="VPLPA-CTERM"/>
</dbReference>
<protein>
    <submittedName>
        <fullName evidence="3">Putative secreted protein</fullName>
    </submittedName>
</protein>
<keyword evidence="2" id="KW-0732">Signal</keyword>
<proteinExistence type="predicted"/>
<dbReference type="RefSeq" id="WP_132465926.1">
    <property type="nucleotide sequence ID" value="NZ_SLXP01000019.1"/>
</dbReference>
<organism evidence="3 4">
    <name type="scientific">Rhodovulum marinum</name>
    <dbReference type="NCBI Taxonomy" id="320662"/>
    <lineage>
        <taxon>Bacteria</taxon>
        <taxon>Pseudomonadati</taxon>
        <taxon>Pseudomonadota</taxon>
        <taxon>Alphaproteobacteria</taxon>
        <taxon>Rhodobacterales</taxon>
        <taxon>Paracoccaceae</taxon>
        <taxon>Rhodovulum</taxon>
    </lineage>
</organism>
<dbReference type="EMBL" id="SLXP01000019">
    <property type="protein sequence ID" value="TCP38652.1"/>
    <property type="molecule type" value="Genomic_DNA"/>
</dbReference>
<reference evidence="3 4" key="1">
    <citation type="submission" date="2019-03" db="EMBL/GenBank/DDBJ databases">
        <title>Genomic Encyclopedia of Type Strains, Phase IV (KMG-IV): sequencing the most valuable type-strain genomes for metagenomic binning, comparative biology and taxonomic classification.</title>
        <authorList>
            <person name="Goeker M."/>
        </authorList>
    </citation>
    <scope>NUCLEOTIDE SEQUENCE [LARGE SCALE GENOMIC DNA]</scope>
    <source>
        <strain evidence="3 4">DSM 18063</strain>
    </source>
</reference>
<evidence type="ECO:0000256" key="2">
    <source>
        <dbReference type="SAM" id="SignalP"/>
    </source>
</evidence>
<evidence type="ECO:0000256" key="1">
    <source>
        <dbReference type="SAM" id="Phobius"/>
    </source>
</evidence>
<dbReference type="AlphaFoldDB" id="A0A4R2PRX2"/>
<name>A0A4R2PRX2_9RHOB</name>
<comment type="caution">
    <text evidence="3">The sequence shown here is derived from an EMBL/GenBank/DDBJ whole genome shotgun (WGS) entry which is preliminary data.</text>
</comment>
<keyword evidence="1" id="KW-0812">Transmembrane</keyword>
<dbReference type="Proteomes" id="UP000294835">
    <property type="component" value="Unassembled WGS sequence"/>
</dbReference>